<dbReference type="PANTHER" id="PTHR30189">
    <property type="entry name" value="LPS-ASSEMBLY PROTEIN"/>
    <property type="match status" value="1"/>
</dbReference>
<dbReference type="KEGG" id="cmx:DNC_03190"/>
<dbReference type="PANTHER" id="PTHR30189:SF1">
    <property type="entry name" value="LPS-ASSEMBLY PROTEIN LPTD"/>
    <property type="match status" value="1"/>
</dbReference>
<dbReference type="RefSeq" id="WP_010231060.1">
    <property type="nucleotide sequence ID" value="NZ_CP007217.1"/>
</dbReference>
<dbReference type="KEGG" id="cmm:NC80_03170"/>
<organism evidence="1 2">
    <name type="scientific">Chlamydia muridarum</name>
    <dbReference type="NCBI Taxonomy" id="83560"/>
    <lineage>
        <taxon>Bacteria</taxon>
        <taxon>Pseudomonadati</taxon>
        <taxon>Chlamydiota</taxon>
        <taxon>Chlamydiia</taxon>
        <taxon>Chlamydiales</taxon>
        <taxon>Chlamydiaceae</taxon>
        <taxon>Chlamydia/Chlamydophila group</taxon>
        <taxon>Chlamydia</taxon>
    </lineage>
</organism>
<sequence>MKRFFLLCVGVILAHTSPSEGLSHQQAIQKKISYLSHFKGITGIMDVEDGVLHIHDDLRLQANKAYVENRTDCGIKIVAHGNVMVNYRGKILICDYLEYYEDTDSCLLTNGRCSLYPWFIGGSTMTISPSSIIIHKGYISTSEGPQKHICLSGDYLEYSSESVLSMGPTRLSICNTPILFIPQFSIMPMEIPKPPITFRGGSGGFLGSYLGISYSPISKKHLSTTLFLDSFFKHGIGLGYNIRFSSQENPGNAVNIKSYYAHRLAIDSSGARDRYRLHGDFAFSKKKTRLSGEFHLSDSWETVADIFPNNFSLKNTGPTEIHLGWHDDNFFGKVTSSVKVNSFQNVKQELPQVILHHRPVNIGRSRIFLENRIEAGFLDFHFSDNILGSNFSSWRLSSSHKIFRSLALPIGTLTPTLSGTAIYYSSMLSQNAGHLQASGSLSLDYRVPLQKEYRHARHIVEPFCSFLKTTHPLLSPDETHIFSIKDAFHSMNLLQIGFESKVLNKHSTPIAPSHLKLWTTCIFDEPYAKTTFPKTACWVSLPLTLQNTLSIDAEWIWKKRRWDHLNIIWDWILNDNIGLTLEFLHRSKYGFIKCAKDNYVLDVSRPLKTLLASPLSDRRNLITGKFFVRPHPHWNYNLNLRYGWHRPNSPSYLEYQMILGHKIFEHWQLFSVYEKREADKRCFFYLKLDKRKHKHCHPFG</sequence>
<accession>A0A069ZU00</accession>
<evidence type="ECO:0000313" key="2">
    <source>
        <dbReference type="Proteomes" id="UP000260363"/>
    </source>
</evidence>
<protein>
    <recommendedName>
        <fullName evidence="3">Outer membrane protein</fullName>
    </recommendedName>
</protein>
<dbReference type="GeneID" id="1245990"/>
<evidence type="ECO:0000313" key="1">
    <source>
        <dbReference type="EMBL" id="AJR10701.1"/>
    </source>
</evidence>
<dbReference type="OMA" id="HYIFSIQ"/>
<name>A0A069ZU00_CHLMR</name>
<dbReference type="GO" id="GO:1990351">
    <property type="term" value="C:transporter complex"/>
    <property type="evidence" value="ECO:0007669"/>
    <property type="project" value="TreeGrafter"/>
</dbReference>
<dbReference type="STRING" id="83560.NC80_03170"/>
<proteinExistence type="predicted"/>
<dbReference type="KEGG" id="cmg:NC81_03185"/>
<gene>
    <name evidence="1" type="ORF">BD36_03365</name>
</gene>
<dbReference type="Proteomes" id="UP000260363">
    <property type="component" value="Chromosome"/>
</dbReference>
<evidence type="ECO:0008006" key="3">
    <source>
        <dbReference type="Google" id="ProtNLM"/>
    </source>
</evidence>
<reference evidence="1 2" key="1">
    <citation type="submission" date="2014-02" db="EMBL/GenBank/DDBJ databases">
        <authorList>
            <person name="Chen C."/>
            <person name="Conrad T.A."/>
            <person name="Zhou Z."/>
            <person name="Lai Z."/>
            <person name="Zhong G."/>
        </authorList>
    </citation>
    <scope>NUCLEOTIDE SEQUENCE [LARGE SCALE GENOMIC DNA]</scope>
    <source>
        <strain evidence="1 2">Nigg3-28</strain>
    </source>
</reference>
<dbReference type="InterPro" id="IPR050218">
    <property type="entry name" value="LptD"/>
</dbReference>
<dbReference type="GO" id="GO:0009279">
    <property type="term" value="C:cell outer membrane"/>
    <property type="evidence" value="ECO:0007669"/>
    <property type="project" value="TreeGrafter"/>
</dbReference>
<dbReference type="PATRIC" id="fig|83560.10.peg.646"/>
<dbReference type="AlphaFoldDB" id="A0A069ZU00"/>
<dbReference type="EMBL" id="CP007217">
    <property type="protein sequence ID" value="AJR10701.1"/>
    <property type="molecule type" value="Genomic_DNA"/>
</dbReference>